<dbReference type="EC" id="5.4.99.12" evidence="4"/>
<feature type="domain" description="Pseudouridine synthase I TruA alpha/beta" evidence="6">
    <location>
        <begin position="8"/>
        <end position="103"/>
    </location>
</feature>
<dbReference type="Proteomes" id="UP001254608">
    <property type="component" value="Unassembled WGS sequence"/>
</dbReference>
<dbReference type="InterPro" id="IPR020095">
    <property type="entry name" value="PsdUridine_synth_TruA_C"/>
</dbReference>
<keyword evidence="2 4" id="KW-0819">tRNA processing</keyword>
<dbReference type="HAMAP" id="MF_00171">
    <property type="entry name" value="TruA"/>
    <property type="match status" value="1"/>
</dbReference>
<reference evidence="7 8" key="1">
    <citation type="submission" date="2023-09" db="EMBL/GenBank/DDBJ databases">
        <authorList>
            <person name="Rey-Velasco X."/>
        </authorList>
    </citation>
    <scope>NUCLEOTIDE SEQUENCE [LARGE SCALE GENOMIC DNA]</scope>
    <source>
        <strain evidence="7 8">W345</strain>
    </source>
</reference>
<dbReference type="Gene3D" id="3.30.70.660">
    <property type="entry name" value="Pseudouridine synthase I, catalytic domain, C-terminal subdomain"/>
    <property type="match status" value="1"/>
</dbReference>
<feature type="active site" description="Nucleophile" evidence="4">
    <location>
        <position position="52"/>
    </location>
</feature>
<dbReference type="PIRSF" id="PIRSF001430">
    <property type="entry name" value="tRNA_psdUrid_synth"/>
    <property type="match status" value="1"/>
</dbReference>
<dbReference type="RefSeq" id="WP_311366326.1">
    <property type="nucleotide sequence ID" value="NZ_JAVRIC010000029.1"/>
</dbReference>
<evidence type="ECO:0000313" key="7">
    <source>
        <dbReference type="EMBL" id="MDT0498915.1"/>
    </source>
</evidence>
<dbReference type="InterPro" id="IPR001406">
    <property type="entry name" value="PsdUridine_synth_TruA"/>
</dbReference>
<evidence type="ECO:0000256" key="4">
    <source>
        <dbReference type="HAMAP-Rule" id="MF_00171"/>
    </source>
</evidence>
<sequence>MRRWCAGVEYHGGAYSGWQAQNHHVSVQATLETALSRIANHPVRLVAAGRTDAGVHALQQVVHFDSDAARLPDAWVLGSNTQLPADISLPWVKPVDGTFNARYSALSRRYRYLIHNHRSRSALSGGRATWWTYPLDATCMHRAAQVLVGTHDFSAFRASVCQSRTPVRNLLAIEVFRRGDFVVIDVIANAFLHHMVRNITGSLLMVGQGRHPETWIAELLAGRDRTRAGMTAPADGLYFVGPRYPDGYGLPPPPEPWFPAG</sequence>
<gene>
    <name evidence="4 7" type="primary">truA</name>
    <name evidence="7" type="ORF">RM530_16340</name>
</gene>
<dbReference type="SUPFAM" id="SSF55120">
    <property type="entry name" value="Pseudouridine synthase"/>
    <property type="match status" value="1"/>
</dbReference>
<dbReference type="PANTHER" id="PTHR11142">
    <property type="entry name" value="PSEUDOURIDYLATE SYNTHASE"/>
    <property type="match status" value="1"/>
</dbReference>
<dbReference type="InterPro" id="IPR020094">
    <property type="entry name" value="TruA/RsuA/RluB/E/F_N"/>
</dbReference>
<dbReference type="GO" id="GO:0160147">
    <property type="term" value="F:tRNA pseudouridine(38-40) synthase activity"/>
    <property type="evidence" value="ECO:0007669"/>
    <property type="project" value="UniProtKB-EC"/>
</dbReference>
<proteinExistence type="inferred from homology"/>
<evidence type="ECO:0000256" key="1">
    <source>
        <dbReference type="ARBA" id="ARBA00009375"/>
    </source>
</evidence>
<accession>A0ABU2WM11</accession>
<dbReference type="InterPro" id="IPR020097">
    <property type="entry name" value="PsdUridine_synth_TruA_a/b_dom"/>
</dbReference>
<comment type="caution">
    <text evidence="7">The sequence shown here is derived from an EMBL/GenBank/DDBJ whole genome shotgun (WGS) entry which is preliminary data.</text>
</comment>
<comment type="subunit">
    <text evidence="4">Homodimer.</text>
</comment>
<evidence type="ECO:0000256" key="3">
    <source>
        <dbReference type="ARBA" id="ARBA00023235"/>
    </source>
</evidence>
<name>A0ABU2WM11_9GAMM</name>
<dbReference type="NCBIfam" id="TIGR00071">
    <property type="entry name" value="hisT_truA"/>
    <property type="match status" value="1"/>
</dbReference>
<dbReference type="Gene3D" id="3.30.70.580">
    <property type="entry name" value="Pseudouridine synthase I, catalytic domain, N-terminal subdomain"/>
    <property type="match status" value="1"/>
</dbReference>
<evidence type="ECO:0000313" key="8">
    <source>
        <dbReference type="Proteomes" id="UP001254608"/>
    </source>
</evidence>
<dbReference type="EMBL" id="JAVRIC010000029">
    <property type="protein sequence ID" value="MDT0498915.1"/>
    <property type="molecule type" value="Genomic_DNA"/>
</dbReference>
<evidence type="ECO:0000256" key="5">
    <source>
        <dbReference type="RuleBase" id="RU003792"/>
    </source>
</evidence>
<dbReference type="Pfam" id="PF01416">
    <property type="entry name" value="PseudoU_synth_1"/>
    <property type="match status" value="2"/>
</dbReference>
<comment type="caution">
    <text evidence="4">Lacks conserved residue(s) required for the propagation of feature annotation.</text>
</comment>
<keyword evidence="8" id="KW-1185">Reference proteome</keyword>
<dbReference type="CDD" id="cd02570">
    <property type="entry name" value="PseudoU_synth_EcTruA"/>
    <property type="match status" value="1"/>
</dbReference>
<feature type="domain" description="Pseudouridine synthase I TruA alpha/beta" evidence="6">
    <location>
        <begin position="143"/>
        <end position="245"/>
    </location>
</feature>
<dbReference type="InterPro" id="IPR020103">
    <property type="entry name" value="PsdUridine_synth_cat_dom_sf"/>
</dbReference>
<comment type="function">
    <text evidence="4">Formation of pseudouridine at positions 38, 39 and 40 in the anticodon stem and loop of transfer RNAs.</text>
</comment>
<protein>
    <recommendedName>
        <fullName evidence="4">tRNA pseudouridine synthase A</fullName>
        <ecNumber evidence="4">5.4.99.12</ecNumber>
    </recommendedName>
    <alternativeName>
        <fullName evidence="4">tRNA pseudouridine(38-40) synthase</fullName>
    </alternativeName>
    <alternativeName>
        <fullName evidence="4">tRNA pseudouridylate synthase I</fullName>
    </alternativeName>
    <alternativeName>
        <fullName evidence="4">tRNA-uridine isomerase I</fullName>
    </alternativeName>
</protein>
<evidence type="ECO:0000259" key="6">
    <source>
        <dbReference type="Pfam" id="PF01416"/>
    </source>
</evidence>
<evidence type="ECO:0000256" key="2">
    <source>
        <dbReference type="ARBA" id="ARBA00022694"/>
    </source>
</evidence>
<feature type="binding site" evidence="4">
    <location>
        <position position="110"/>
    </location>
    <ligand>
        <name>substrate</name>
    </ligand>
</feature>
<comment type="similarity">
    <text evidence="1 4 5">Belongs to the tRNA pseudouridine synthase TruA family.</text>
</comment>
<organism evidence="7 8">
    <name type="scientific">Banduia mediterranea</name>
    <dbReference type="NCBI Taxonomy" id="3075609"/>
    <lineage>
        <taxon>Bacteria</taxon>
        <taxon>Pseudomonadati</taxon>
        <taxon>Pseudomonadota</taxon>
        <taxon>Gammaproteobacteria</taxon>
        <taxon>Nevskiales</taxon>
        <taxon>Algiphilaceae</taxon>
        <taxon>Banduia</taxon>
    </lineage>
</organism>
<comment type="catalytic activity">
    <reaction evidence="4 5">
        <text>uridine(38/39/40) in tRNA = pseudouridine(38/39/40) in tRNA</text>
        <dbReference type="Rhea" id="RHEA:22376"/>
        <dbReference type="Rhea" id="RHEA-COMP:10085"/>
        <dbReference type="Rhea" id="RHEA-COMP:10087"/>
        <dbReference type="ChEBI" id="CHEBI:65314"/>
        <dbReference type="ChEBI" id="CHEBI:65315"/>
        <dbReference type="EC" id="5.4.99.12"/>
    </reaction>
</comment>
<dbReference type="PANTHER" id="PTHR11142:SF0">
    <property type="entry name" value="TRNA PSEUDOURIDINE SYNTHASE-LIKE 1"/>
    <property type="match status" value="1"/>
</dbReference>
<keyword evidence="3 4" id="KW-0413">Isomerase</keyword>